<dbReference type="Pfam" id="PF00512">
    <property type="entry name" value="HisKA"/>
    <property type="match status" value="1"/>
</dbReference>
<dbReference type="InterPro" id="IPR036097">
    <property type="entry name" value="HisK_dim/P_sf"/>
</dbReference>
<dbReference type="PRINTS" id="PR00344">
    <property type="entry name" value="BCTRLSENSOR"/>
</dbReference>
<dbReference type="Proteomes" id="UP000318199">
    <property type="component" value="Unassembled WGS sequence"/>
</dbReference>
<protein>
    <recommendedName>
        <fullName evidence="3">histidine kinase</fullName>
        <ecNumber evidence="3">2.7.13.3</ecNumber>
    </recommendedName>
</protein>
<dbReference type="Pfam" id="PF02518">
    <property type="entry name" value="HATPase_c"/>
    <property type="match status" value="1"/>
</dbReference>
<evidence type="ECO:0000313" key="13">
    <source>
        <dbReference type="EMBL" id="TWO70615.1"/>
    </source>
</evidence>
<evidence type="ECO:0000256" key="11">
    <source>
        <dbReference type="SAM" id="Phobius"/>
    </source>
</evidence>
<dbReference type="SUPFAM" id="SSF103190">
    <property type="entry name" value="Sensory domain-like"/>
    <property type="match status" value="1"/>
</dbReference>
<keyword evidence="6 13" id="KW-0808">Transferase</keyword>
<evidence type="ECO:0000256" key="5">
    <source>
        <dbReference type="ARBA" id="ARBA00022553"/>
    </source>
</evidence>
<evidence type="ECO:0000256" key="1">
    <source>
        <dbReference type="ARBA" id="ARBA00000085"/>
    </source>
</evidence>
<organism evidence="13 14">
    <name type="scientific">Caenimonas sedimenti</name>
    <dbReference type="NCBI Taxonomy" id="2596921"/>
    <lineage>
        <taxon>Bacteria</taxon>
        <taxon>Pseudomonadati</taxon>
        <taxon>Pseudomonadota</taxon>
        <taxon>Betaproteobacteria</taxon>
        <taxon>Burkholderiales</taxon>
        <taxon>Comamonadaceae</taxon>
        <taxon>Caenimonas</taxon>
    </lineage>
</organism>
<evidence type="ECO:0000256" key="7">
    <source>
        <dbReference type="ARBA" id="ARBA00022692"/>
    </source>
</evidence>
<sequence>MSKRSRIFLGILLIYLAGTAFLLYRVLADLDPRYRESAEESLVETAQVMAGLVESDLRNGAIDTARLGPLFASVYARRFDAQIFSHSKQRVELRLFVVDATGRVLFDSRGQQAGADFSQWRDVRLALRGEYGARTTADIEDNPLSSVMYVAAPVRANGTIVGAVSVAKPVRSFGQFVEAARRKTLYVGILSAAAVLLMALALSAWLVRPFGIIGDFVRYVRAQRKLSLRPIGRRALGAIREAFEEMRDALAGRNYVADYVQTLTHELKSPLSAIRGATELLQEAGMDPTDRQRFLANIAGETQRIQEVVDRMMELTTLEARRSLREVQAVALDALLDELVSAAQASAAARQVRVVRVVPGARAGVAVEGDTFLLRRAVGNLLDNAIDFAPEGSEVRVHLDATDASANIRIEDDGPGIPGYAQSHLFEKFYSLPRPRTGRKSTGLGLSFVRQIATLHRGKAALENGKEGGAVATLSLPRLPSG</sequence>
<evidence type="ECO:0000256" key="4">
    <source>
        <dbReference type="ARBA" id="ARBA00022475"/>
    </source>
</evidence>
<dbReference type="Gene3D" id="3.30.565.10">
    <property type="entry name" value="Histidine kinase-like ATPase, C-terminal domain"/>
    <property type="match status" value="1"/>
</dbReference>
<dbReference type="PANTHER" id="PTHR45436">
    <property type="entry name" value="SENSOR HISTIDINE KINASE YKOH"/>
    <property type="match status" value="1"/>
</dbReference>
<gene>
    <name evidence="13" type="primary">creC</name>
    <name evidence="13" type="ORF">FN976_13735</name>
</gene>
<evidence type="ECO:0000256" key="9">
    <source>
        <dbReference type="ARBA" id="ARBA00022989"/>
    </source>
</evidence>
<keyword evidence="4" id="KW-1003">Cell membrane</keyword>
<keyword evidence="5" id="KW-0597">Phosphoprotein</keyword>
<keyword evidence="10 11" id="KW-0472">Membrane</keyword>
<dbReference type="CDD" id="cd00082">
    <property type="entry name" value="HisKA"/>
    <property type="match status" value="1"/>
</dbReference>
<evidence type="ECO:0000256" key="3">
    <source>
        <dbReference type="ARBA" id="ARBA00012438"/>
    </source>
</evidence>
<evidence type="ECO:0000256" key="8">
    <source>
        <dbReference type="ARBA" id="ARBA00022777"/>
    </source>
</evidence>
<evidence type="ECO:0000256" key="2">
    <source>
        <dbReference type="ARBA" id="ARBA00004651"/>
    </source>
</evidence>
<dbReference type="InterPro" id="IPR036890">
    <property type="entry name" value="HATPase_C_sf"/>
</dbReference>
<feature type="transmembrane region" description="Helical" evidence="11">
    <location>
        <begin position="185"/>
        <end position="207"/>
    </location>
</feature>
<dbReference type="SUPFAM" id="SSF55874">
    <property type="entry name" value="ATPase domain of HSP90 chaperone/DNA topoisomerase II/histidine kinase"/>
    <property type="match status" value="1"/>
</dbReference>
<evidence type="ECO:0000313" key="14">
    <source>
        <dbReference type="Proteomes" id="UP000318199"/>
    </source>
</evidence>
<comment type="catalytic activity">
    <reaction evidence="1">
        <text>ATP + protein L-histidine = ADP + protein N-phospho-L-histidine.</text>
        <dbReference type="EC" id="2.7.13.3"/>
    </reaction>
</comment>
<comment type="caution">
    <text evidence="13">The sequence shown here is derived from an EMBL/GenBank/DDBJ whole genome shotgun (WGS) entry which is preliminary data.</text>
</comment>
<keyword evidence="14" id="KW-1185">Reference proteome</keyword>
<dbReference type="InterPro" id="IPR003661">
    <property type="entry name" value="HisK_dim/P_dom"/>
</dbReference>
<dbReference type="GO" id="GO:0000155">
    <property type="term" value="F:phosphorelay sensor kinase activity"/>
    <property type="evidence" value="ECO:0007669"/>
    <property type="project" value="InterPro"/>
</dbReference>
<dbReference type="InterPro" id="IPR005467">
    <property type="entry name" value="His_kinase_dom"/>
</dbReference>
<evidence type="ECO:0000256" key="6">
    <source>
        <dbReference type="ARBA" id="ARBA00022679"/>
    </source>
</evidence>
<dbReference type="InterPro" id="IPR050428">
    <property type="entry name" value="TCS_sensor_his_kinase"/>
</dbReference>
<dbReference type="Gene3D" id="1.10.287.130">
    <property type="match status" value="1"/>
</dbReference>
<evidence type="ECO:0000259" key="12">
    <source>
        <dbReference type="PROSITE" id="PS50109"/>
    </source>
</evidence>
<dbReference type="RefSeq" id="WP_145893607.1">
    <property type="nucleotide sequence ID" value="NZ_VOBQ01000011.1"/>
</dbReference>
<dbReference type="InterPro" id="IPR004358">
    <property type="entry name" value="Sig_transdc_His_kin-like_C"/>
</dbReference>
<dbReference type="SUPFAM" id="SSF47384">
    <property type="entry name" value="Homodimeric domain of signal transducing histidine kinase"/>
    <property type="match status" value="1"/>
</dbReference>
<dbReference type="InterPro" id="IPR029151">
    <property type="entry name" value="Sensor-like_sf"/>
</dbReference>
<keyword evidence="8 13" id="KW-0418">Kinase</keyword>
<reference evidence="13 14" key="1">
    <citation type="submission" date="2019-07" db="EMBL/GenBank/DDBJ databases">
        <title>Caenimonas sedimenti sp. nov., isolated from activated sludge.</title>
        <authorList>
            <person name="Xu J."/>
        </authorList>
    </citation>
    <scope>NUCLEOTIDE SEQUENCE [LARGE SCALE GENOMIC DNA]</scope>
    <source>
        <strain evidence="13 14">HX-9-20</strain>
    </source>
</reference>
<dbReference type="AlphaFoldDB" id="A0A562ZQP5"/>
<name>A0A562ZQP5_9BURK</name>
<accession>A0A562ZQP5</accession>
<feature type="domain" description="Histidine kinase" evidence="12">
    <location>
        <begin position="262"/>
        <end position="480"/>
    </location>
</feature>
<dbReference type="InterPro" id="IPR003594">
    <property type="entry name" value="HATPase_dom"/>
</dbReference>
<dbReference type="OrthoDB" id="9806130at2"/>
<comment type="subcellular location">
    <subcellularLocation>
        <location evidence="2">Cell membrane</location>
        <topology evidence="2">Multi-pass membrane protein</topology>
    </subcellularLocation>
</comment>
<dbReference type="Gene3D" id="3.30.450.20">
    <property type="entry name" value="PAS domain"/>
    <property type="match status" value="1"/>
</dbReference>
<dbReference type="PROSITE" id="PS50109">
    <property type="entry name" value="HIS_KIN"/>
    <property type="match status" value="1"/>
</dbReference>
<dbReference type="SMART" id="SM00387">
    <property type="entry name" value="HATPase_c"/>
    <property type="match status" value="1"/>
</dbReference>
<evidence type="ECO:0000256" key="10">
    <source>
        <dbReference type="ARBA" id="ARBA00023136"/>
    </source>
</evidence>
<dbReference type="EC" id="2.7.13.3" evidence="3"/>
<dbReference type="NCBIfam" id="NF008312">
    <property type="entry name" value="PRK11100.1"/>
    <property type="match status" value="1"/>
</dbReference>
<keyword evidence="7 11" id="KW-0812">Transmembrane</keyword>
<dbReference type="SMART" id="SM00388">
    <property type="entry name" value="HisKA"/>
    <property type="match status" value="1"/>
</dbReference>
<dbReference type="PANTHER" id="PTHR45436:SF10">
    <property type="entry name" value="HISTIDINE KINASE"/>
    <property type="match status" value="1"/>
</dbReference>
<dbReference type="EMBL" id="VOBQ01000011">
    <property type="protein sequence ID" value="TWO70615.1"/>
    <property type="molecule type" value="Genomic_DNA"/>
</dbReference>
<dbReference type="GO" id="GO:0005886">
    <property type="term" value="C:plasma membrane"/>
    <property type="evidence" value="ECO:0007669"/>
    <property type="project" value="UniProtKB-SubCell"/>
</dbReference>
<keyword evidence="9 11" id="KW-1133">Transmembrane helix</keyword>
<proteinExistence type="predicted"/>